<feature type="region of interest" description="Disordered" evidence="1">
    <location>
        <begin position="456"/>
        <end position="479"/>
    </location>
</feature>
<organism evidence="2 3">
    <name type="scientific">Claviceps africana</name>
    <dbReference type="NCBI Taxonomy" id="83212"/>
    <lineage>
        <taxon>Eukaryota</taxon>
        <taxon>Fungi</taxon>
        <taxon>Dikarya</taxon>
        <taxon>Ascomycota</taxon>
        <taxon>Pezizomycotina</taxon>
        <taxon>Sordariomycetes</taxon>
        <taxon>Hypocreomycetidae</taxon>
        <taxon>Hypocreales</taxon>
        <taxon>Clavicipitaceae</taxon>
        <taxon>Claviceps</taxon>
    </lineage>
</organism>
<reference evidence="2" key="1">
    <citation type="journal article" date="2020" name="bioRxiv">
        <title>Whole genome comparisons of ergot fungi reveals the divergence and evolution of species within the genus Claviceps are the result of varying mechanisms driving genome evolution and host range expansion.</title>
        <authorList>
            <person name="Wyka S.A."/>
            <person name="Mondo S.J."/>
            <person name="Liu M."/>
            <person name="Dettman J."/>
            <person name="Nalam V."/>
            <person name="Broders K.D."/>
        </authorList>
    </citation>
    <scope>NUCLEOTIDE SEQUENCE</scope>
    <source>
        <strain evidence="2">CCC 489</strain>
    </source>
</reference>
<feature type="region of interest" description="Disordered" evidence="1">
    <location>
        <begin position="145"/>
        <end position="184"/>
    </location>
</feature>
<feature type="compositionally biased region" description="Basic residues" evidence="1">
    <location>
        <begin position="35"/>
        <end position="56"/>
    </location>
</feature>
<feature type="region of interest" description="Disordered" evidence="1">
    <location>
        <begin position="554"/>
        <end position="578"/>
    </location>
</feature>
<dbReference type="OrthoDB" id="4755921at2759"/>
<accession>A0A8K0J1K1</accession>
<comment type="caution">
    <text evidence="2">The sequence shown here is derived from an EMBL/GenBank/DDBJ whole genome shotgun (WGS) entry which is preliminary data.</text>
</comment>
<gene>
    <name evidence="2" type="ORF">E4U42_007566</name>
</gene>
<dbReference type="AlphaFoldDB" id="A0A8K0J1K1"/>
<evidence type="ECO:0000313" key="2">
    <source>
        <dbReference type="EMBL" id="KAG5916651.1"/>
    </source>
</evidence>
<dbReference type="EMBL" id="SRPY01000876">
    <property type="protein sequence ID" value="KAG5916651.1"/>
    <property type="molecule type" value="Genomic_DNA"/>
</dbReference>
<evidence type="ECO:0000256" key="1">
    <source>
        <dbReference type="SAM" id="MobiDB-lite"/>
    </source>
</evidence>
<dbReference type="Proteomes" id="UP000811619">
    <property type="component" value="Unassembled WGS sequence"/>
</dbReference>
<feature type="region of interest" description="Disordered" evidence="1">
    <location>
        <begin position="1"/>
        <end position="115"/>
    </location>
</feature>
<feature type="compositionally biased region" description="Polar residues" evidence="1">
    <location>
        <begin position="59"/>
        <end position="69"/>
    </location>
</feature>
<feature type="compositionally biased region" description="Low complexity" evidence="1">
    <location>
        <begin position="19"/>
        <end position="32"/>
    </location>
</feature>
<feature type="region of interest" description="Disordered" evidence="1">
    <location>
        <begin position="346"/>
        <end position="365"/>
    </location>
</feature>
<feature type="compositionally biased region" description="Low complexity" evidence="1">
    <location>
        <begin position="456"/>
        <end position="470"/>
    </location>
</feature>
<name>A0A8K0J1K1_9HYPO</name>
<evidence type="ECO:0000313" key="3">
    <source>
        <dbReference type="Proteomes" id="UP000811619"/>
    </source>
</evidence>
<feature type="compositionally biased region" description="Low complexity" evidence="1">
    <location>
        <begin position="162"/>
        <end position="174"/>
    </location>
</feature>
<proteinExistence type="predicted"/>
<feature type="compositionally biased region" description="Polar residues" evidence="1">
    <location>
        <begin position="79"/>
        <end position="90"/>
    </location>
</feature>
<protein>
    <submittedName>
        <fullName evidence="2">Uncharacterized protein</fullName>
    </submittedName>
</protein>
<sequence>MPNITSGTRVPHGTARQDASTSVLASASVSSSRTQKGHANHGNHGHHGKHGKHGHGRASDTNTASSLKFSNWRARQSDDSTVAGPSSLRSSRAHVDDDLTTHGRVSRQGSSGSSSFSFEVLRRSSLLKRYNGQMVNLFELRSSNRDSSASFKGKETCTLTPASSAGSSEDAASGQMISRKQSITLDESQREQLLHALYDRRAAEARSLHSSLSSFADALPGPSPPIHAGPSASFAASGEMTGRNMTSSSIMGGFAVASSSGTHQNAFLSATTTTTTTARPTRSGAHAVAETTDGDKFSMFLKRLHGNIGSQQKTFRRGLGMNSQQRHDAESASASASASAALASASASASTVQHRRPTPGIGRRVDTESDFMVEYLYASADPSSAAISNGFGSADGNSGNGVAGVGVGHHDKSSSLNPKAREFFSFTQAGPQDPAPAQAKAQAQAAWMARRSALSSLTSSSSSNDDNLNTPDGSGNPSPVVYANYYPGALDVVGPGPESGSDPTGLHLVPISLETFNPLRVVSTGDGDDGTSLIPLLPCVPPLAGGTCVPASGAFGDGPPVRPRPVPKPRTPDAKSQQEYEAWLEWRKAHEPGYAMACKARQQRRAQRKTGRANKGV</sequence>
<feature type="compositionally biased region" description="Polar residues" evidence="1">
    <location>
        <begin position="175"/>
        <end position="184"/>
    </location>
</feature>
<feature type="region of interest" description="Disordered" evidence="1">
    <location>
        <begin position="313"/>
        <end position="337"/>
    </location>
</feature>
<feature type="compositionally biased region" description="Pro residues" evidence="1">
    <location>
        <begin position="560"/>
        <end position="569"/>
    </location>
</feature>
<keyword evidence="3" id="KW-1185">Reference proteome</keyword>